<keyword evidence="3" id="KW-1133">Transmembrane helix</keyword>
<protein>
    <recommendedName>
        <fullName evidence="5">Periplasmic heavy metal sensor</fullName>
    </recommendedName>
</protein>
<keyword evidence="1" id="KW-0175">Coiled coil</keyword>
<name>A0A381PTA4_9ZZZZ</name>
<evidence type="ECO:0000256" key="1">
    <source>
        <dbReference type="SAM" id="Coils"/>
    </source>
</evidence>
<reference evidence="4" key="1">
    <citation type="submission" date="2018-05" db="EMBL/GenBank/DDBJ databases">
        <authorList>
            <person name="Lanie J.A."/>
            <person name="Ng W.-L."/>
            <person name="Kazmierczak K.M."/>
            <person name="Andrzejewski T.M."/>
            <person name="Davidsen T.M."/>
            <person name="Wayne K.J."/>
            <person name="Tettelin H."/>
            <person name="Glass J.I."/>
            <person name="Rusch D."/>
            <person name="Podicherti R."/>
            <person name="Tsui H.-C.T."/>
            <person name="Winkler M.E."/>
        </authorList>
    </citation>
    <scope>NUCLEOTIDE SEQUENCE</scope>
</reference>
<evidence type="ECO:0000256" key="2">
    <source>
        <dbReference type="SAM" id="MobiDB-lite"/>
    </source>
</evidence>
<keyword evidence="3" id="KW-0812">Transmembrane</keyword>
<sequence>MTNNIARGWLVLFAIIIFVGGIAVGLFSGRRNARPGGPRMSFRVAQPSGPHGVFRGPAVGNHPRRQFARLANALELTNEQREQWETLIDEERSRIRSLAEDGRSRFSSAQKERRAKIIEILTPEQRERFDKFTPRPQQPRRDFRRGRERRGPGRRF</sequence>
<feature type="coiled-coil region" evidence="1">
    <location>
        <begin position="74"/>
        <end position="101"/>
    </location>
</feature>
<feature type="compositionally biased region" description="Basic residues" evidence="2">
    <location>
        <begin position="142"/>
        <end position="156"/>
    </location>
</feature>
<gene>
    <name evidence="4" type="ORF">METZ01_LOCUS22748</name>
</gene>
<feature type="compositionally biased region" description="Basic and acidic residues" evidence="2">
    <location>
        <begin position="124"/>
        <end position="133"/>
    </location>
</feature>
<evidence type="ECO:0000313" key="4">
    <source>
        <dbReference type="EMBL" id="SUZ69894.1"/>
    </source>
</evidence>
<evidence type="ECO:0000256" key="3">
    <source>
        <dbReference type="SAM" id="Phobius"/>
    </source>
</evidence>
<feature type="transmembrane region" description="Helical" evidence="3">
    <location>
        <begin position="6"/>
        <end position="27"/>
    </location>
</feature>
<dbReference type="AlphaFoldDB" id="A0A381PTA4"/>
<accession>A0A381PTA4</accession>
<evidence type="ECO:0008006" key="5">
    <source>
        <dbReference type="Google" id="ProtNLM"/>
    </source>
</evidence>
<feature type="region of interest" description="Disordered" evidence="2">
    <location>
        <begin position="124"/>
        <end position="156"/>
    </location>
</feature>
<proteinExistence type="predicted"/>
<dbReference type="EMBL" id="UINC01001074">
    <property type="protein sequence ID" value="SUZ69894.1"/>
    <property type="molecule type" value="Genomic_DNA"/>
</dbReference>
<organism evidence="4">
    <name type="scientific">marine metagenome</name>
    <dbReference type="NCBI Taxonomy" id="408172"/>
    <lineage>
        <taxon>unclassified sequences</taxon>
        <taxon>metagenomes</taxon>
        <taxon>ecological metagenomes</taxon>
    </lineage>
</organism>
<keyword evidence="3" id="KW-0472">Membrane</keyword>